<accession>A0A347U4X9</accession>
<evidence type="ECO:0000313" key="4">
    <source>
        <dbReference type="Proteomes" id="UP000262582"/>
    </source>
</evidence>
<dbReference type="Proteomes" id="UP000262582">
    <property type="component" value="Chromosome"/>
</dbReference>
<name>A0A347U4X9_9BACT</name>
<gene>
    <name evidence="2" type="primary">mlaE</name>
    <name evidence="2" type="ORF">AELL_0202</name>
    <name evidence="3" type="ORF">CP962_01445</name>
</gene>
<comment type="similarity">
    <text evidence="1">Belongs to the MlaE permease family.</text>
</comment>
<dbReference type="GO" id="GO:0005548">
    <property type="term" value="F:phospholipid transporter activity"/>
    <property type="evidence" value="ECO:0007669"/>
    <property type="project" value="TreeGrafter"/>
</dbReference>
<dbReference type="EMBL" id="NXIG01000001">
    <property type="protein sequence ID" value="RXI33101.1"/>
    <property type="molecule type" value="Genomic_DNA"/>
</dbReference>
<evidence type="ECO:0000313" key="5">
    <source>
        <dbReference type="Proteomes" id="UP000290588"/>
    </source>
</evidence>
<reference evidence="2 4" key="2">
    <citation type="submission" date="2018-08" db="EMBL/GenBank/DDBJ databases">
        <title>Complete genome of the Arcobacter ellisii type strain LMG 26155.</title>
        <authorList>
            <person name="Miller W.G."/>
            <person name="Yee E."/>
            <person name="Bono J.L."/>
        </authorList>
    </citation>
    <scope>NUCLEOTIDE SEQUENCE [LARGE SCALE GENOMIC DNA]</scope>
    <source>
        <strain evidence="2 4">LMG 26155</strain>
    </source>
</reference>
<feature type="transmembrane region" description="Helical" evidence="1">
    <location>
        <begin position="342"/>
        <end position="365"/>
    </location>
</feature>
<dbReference type="RefSeq" id="WP_118916158.1">
    <property type="nucleotide sequence ID" value="NZ_CP032097.1"/>
</dbReference>
<dbReference type="KEGG" id="aell:AELL_0202"/>
<dbReference type="PANTHER" id="PTHR30188:SF3">
    <property type="entry name" value="ABC TRANSPORTER PERMEASE"/>
    <property type="match status" value="1"/>
</dbReference>
<feature type="transmembrane region" description="Helical" evidence="1">
    <location>
        <begin position="194"/>
        <end position="218"/>
    </location>
</feature>
<dbReference type="GO" id="GO:0043190">
    <property type="term" value="C:ATP-binding cassette (ABC) transporter complex"/>
    <property type="evidence" value="ECO:0007669"/>
    <property type="project" value="InterPro"/>
</dbReference>
<dbReference type="PANTHER" id="PTHR30188">
    <property type="entry name" value="ABC TRANSPORTER PERMEASE PROTEIN-RELATED"/>
    <property type="match status" value="1"/>
</dbReference>
<keyword evidence="1" id="KW-0812">Transmembrane</keyword>
<reference evidence="3 5" key="1">
    <citation type="submission" date="2017-09" db="EMBL/GenBank/DDBJ databases">
        <title>Genomics of the genus Arcobacter.</title>
        <authorList>
            <person name="Perez-Cataluna A."/>
            <person name="Figueras M.J."/>
            <person name="Salas-Masso N."/>
        </authorList>
    </citation>
    <scope>NUCLEOTIDE SEQUENCE [LARGE SCALE GENOMIC DNA]</scope>
    <source>
        <strain evidence="3 5">CECT 7837</strain>
    </source>
</reference>
<dbReference type="InterPro" id="IPR003453">
    <property type="entry name" value="ABC_MlaE_roteobac"/>
</dbReference>
<dbReference type="Proteomes" id="UP000290588">
    <property type="component" value="Unassembled WGS sequence"/>
</dbReference>
<feature type="transmembrane region" description="Helical" evidence="1">
    <location>
        <begin position="120"/>
        <end position="143"/>
    </location>
</feature>
<dbReference type="InterPro" id="IPR030802">
    <property type="entry name" value="Permease_MalE"/>
</dbReference>
<feature type="transmembrane region" description="Helical" evidence="1">
    <location>
        <begin position="266"/>
        <end position="287"/>
    </location>
</feature>
<feature type="transmembrane region" description="Helical" evidence="1">
    <location>
        <begin position="164"/>
        <end position="182"/>
    </location>
</feature>
<dbReference type="SUPFAM" id="SSF52091">
    <property type="entry name" value="SpoIIaa-like"/>
    <property type="match status" value="1"/>
</dbReference>
<dbReference type="InterPro" id="IPR036513">
    <property type="entry name" value="STAS_dom_sf"/>
</dbReference>
<protein>
    <submittedName>
        <fullName evidence="3">ABC transporter permease</fullName>
    </submittedName>
    <submittedName>
        <fullName evidence="2">Lipid asymmetry ABC transporter MlaABCDEF, permease component MlaE</fullName>
    </submittedName>
</protein>
<dbReference type="EMBL" id="CP032097">
    <property type="protein sequence ID" value="AXX93907.1"/>
    <property type="molecule type" value="Genomic_DNA"/>
</dbReference>
<evidence type="ECO:0000313" key="3">
    <source>
        <dbReference type="EMBL" id="RXI33101.1"/>
    </source>
</evidence>
<organism evidence="3 5">
    <name type="scientific">Arcobacter ellisii</name>
    <dbReference type="NCBI Taxonomy" id="913109"/>
    <lineage>
        <taxon>Bacteria</taxon>
        <taxon>Pseudomonadati</taxon>
        <taxon>Campylobacterota</taxon>
        <taxon>Epsilonproteobacteria</taxon>
        <taxon>Campylobacterales</taxon>
        <taxon>Arcobacteraceae</taxon>
        <taxon>Arcobacter</taxon>
    </lineage>
</organism>
<keyword evidence="1" id="KW-0472">Membrane</keyword>
<proteinExistence type="inferred from homology"/>
<evidence type="ECO:0000313" key="2">
    <source>
        <dbReference type="EMBL" id="AXX93907.1"/>
    </source>
</evidence>
<dbReference type="OrthoDB" id="9805022at2"/>
<sequence length="370" mass="42310">MLDDYFKIEDLDNNTLELFLLNFWNKTNLTQIIQKLEKITINKNAKLCVNFQDLKECDSSAIIYLISFLKNFQKENITFKNFDKYEKIYNFYEKHYQDEAFEEKRENKFFENVGKKTYELYLFTIHFLNFVGKVFYFLLYSLLNPKKIRFKATLKYIDTSAINALLIVAVTSFLVGVVIAYQGSVQLEKFGANIFIVEMISITMFREIAPLVTAIVIAGRSASAYTAEIGAMKITEEIDAMRTMNFEPTLFLTLPRILALSISLPLLVFFADVIGILGGMVIAYTSLDVSFVEFITRLGNEVPVKHFIMGVFKAIFFGFAIAIIGCYRGFQVQNNTTSIGKYTTISVVNSIFVVILIDAVFSVIFTEMGI</sequence>
<dbReference type="AlphaFoldDB" id="A0A347U4X9"/>
<dbReference type="Pfam" id="PF02405">
    <property type="entry name" value="MlaE"/>
    <property type="match status" value="1"/>
</dbReference>
<dbReference type="NCBIfam" id="TIGR00056">
    <property type="entry name" value="MlaE family lipid ABC transporter permease subunit"/>
    <property type="match status" value="1"/>
</dbReference>
<evidence type="ECO:0000256" key="1">
    <source>
        <dbReference type="RuleBase" id="RU362044"/>
    </source>
</evidence>
<keyword evidence="1" id="KW-1133">Transmembrane helix</keyword>
<keyword evidence="4" id="KW-1185">Reference proteome</keyword>
<feature type="transmembrane region" description="Helical" evidence="1">
    <location>
        <begin position="307"/>
        <end position="330"/>
    </location>
</feature>